<feature type="domain" description="HECT" evidence="11">
    <location>
        <begin position="1934"/>
        <end position="1977"/>
    </location>
</feature>
<evidence type="ECO:0000256" key="7">
    <source>
        <dbReference type="ARBA" id="ARBA00034105"/>
    </source>
</evidence>
<feature type="domain" description="HECT" evidence="11">
    <location>
        <begin position="1769"/>
        <end position="1812"/>
    </location>
</feature>
<evidence type="ECO:0000313" key="12">
    <source>
        <dbReference type="EMBL" id="KAJ8722478.1"/>
    </source>
</evidence>
<dbReference type="InterPro" id="IPR000048">
    <property type="entry name" value="IQ_motif_EF-hand-BS"/>
</dbReference>
<dbReference type="Gene3D" id="3.30.2410.10">
    <property type="entry name" value="Hect, E3 ligase catalytic domain"/>
    <property type="match status" value="21"/>
</dbReference>
<feature type="domain" description="HECT" evidence="11">
    <location>
        <begin position="1494"/>
        <end position="1537"/>
    </location>
</feature>
<evidence type="ECO:0000256" key="6">
    <source>
        <dbReference type="ARBA" id="ARBA00023018"/>
    </source>
</evidence>
<evidence type="ECO:0000256" key="1">
    <source>
        <dbReference type="ARBA" id="ARBA00000885"/>
    </source>
</evidence>
<evidence type="ECO:0000256" key="9">
    <source>
        <dbReference type="ARBA" id="ARBA00077267"/>
    </source>
</evidence>
<dbReference type="GO" id="GO:0006511">
    <property type="term" value="P:ubiquitin-dependent protein catabolic process"/>
    <property type="evidence" value="ECO:0007669"/>
    <property type="project" value="TreeGrafter"/>
</dbReference>
<feature type="domain" description="HECT" evidence="11">
    <location>
        <begin position="1274"/>
        <end position="1317"/>
    </location>
</feature>
<sequence>MFSKNLTSKDSFLEQTKAAREERALEKKREQSAVTVQAVIRGWLARQRFLKRILNDFDQLLPEPVTPQEEPPQPLELIPALEVYKVTCRLFLVFKQQRDRKRFEKLCKYIVQSLHSESVKLSYVGVFLNKEYSLRWIAHIKNLLYKCCLYLEELKPESPIDMQSILIHLHTLVAFTANNTWALTRLKNFEKLRGGMTQLCANVMGSLFHKGYYLTLKSLLLRGLCREKIYLKNISLTAIVTLSLRPLVSAQFSEKLLTMYIIQILSVPTLVYHMQQISPESMSSFRSYAMFDKCLEFLSTDQNMRIVFNTLEGNYALCLLANLVQLAHSEREYAQSESYYPTFVNMRIVFNTLEGNYALCLLANLVQLAHSEREYAQSESYYPTFVNMRIVFNTLEGNYALCLLANLVQLAHSEREYAQSESYYPTFVNMRIVFNTLEGNYALCLLANLVQLAHSEREYAQSESYHPTFVLVVTRFLDSCQQYVVCKKGNLSNWHPILGWFSQSFDSYLPPAMGNLRNQLSLLWGAPMLKKVLASPLKEMIDAGVTGEEGAGPSQPSTPVQSNNPAAIIRRAIEARTNRSNANKHYRKLGSPDCTKAALICSMYHTALQTMTQVKLDILTGLCNQDEILYSLWQFLCTLGPNCGLKSFLDLLAVNTKTSAPEFQMLILFADCMTHYVTILDDMEMYEQQNPFKLQDFINMSQFLNMFVYKSIMGQLFDLKTIQSNELFSSLHTLLLVLYRRDCRRAYTPANHWLVREIREGQFMADLEKGKKPQQPIQSNELFSSLHTLLLVLYRRDCRRAYTPANHWLVREIREGQFMADLEKGKKPQQVLVQKTPHMIAHGERVRLFRRAVADEKVVLGLTERACGGRSTLVTVRRARLVEDGYRQLAALPSRALKGCVRVRFINEQGLDEAGIDQDGVFKEFLEETIKRVFDPSLNLFRVTSEERLYPSPTSCLQENHLQLFEFIGRMLGKAVYEGIVVDVPFASFFLSQVLGQTQQALYSWIDELPSLDRDLYRSLTYIKHFQGDISSLELTFSVDEERLGEIVTHELVPGGKAVPVTNENKINYIHLMAHFRMHTQIKDQTNAFIKGFRTIINPEWLSLFSTPELQRLISGDNVPLDLRDLRRHTQYYGGFHDSHRVVCWLWDVLQRDFTEHERGMFLKLQRLISGDNVPLDLRDLRRHTQYYGGFHDSHRVVCWLWDVLQRDFTEHERGMFLKLQRLISGDNVPLDLRDLRRHTQYYGGFHDSHRVVCWLWDVLQRDFTEHERGMFLKLQRLISGDNVPLDLRDLRRHTQYYGGFHDSHRVVCWLWDVLQRDFTEHERGMFLKLQRLISGDNVPLDLRDLRRHTQYYGGFHDSHRVVCWLWDVLQRDFTEHERGMFLKLQRLISGDNVPLDLRDLRRHTQYYGGFHDSHRVVCWLWDVLQRDFTEHERGMFLKLQRLISGDNVPLDLRDLRRHTQYYGGFHDSHRVVCWLWDVLQRDFTEHERGMFLKLQRLISGDNVPLDLRDLRRHTQYYGGFHDSHRVVCWLWDVLQRDFTEHERGMFLKLQRLISGDNVPLDLRDLRRHTQYYGGFHDSHRVVCWLWDVLQRDFTEHERGMFLKLQRLISGDNVPLDLRDLRRHTQYYGGFHDSHRVVCWLWDVLQRDFTEHERGMFLKLQRLISGDNVPLDLRDLRRHTQYYGGFHDSHRVVCWLWDVLQRDFTEHERGMFLKLQRLISGDNVPLDLRDLRRHTQYYGGFHDSHRVVCWLWDVLQRDFTEHERGMFLKLQRLISGDNVPLDLRDLRRHTQYYGGFHDSHRVVCWLWDVLQRDFTEHERGMFLKLQRLISGDNVPLDLRDLRRHTQYYGGFHDSHRVVCWLWDVLQRDFTEHERGMFLKLQRLISGDNVPLDLRDLRRHTQYYGGFHDSHRVVCWLWDVLQRDFTEHERGMFLKLQRLISGDNVPLDLRDLRRHTQYYGGFHDSHRVVCWLWDVLQRDFTEHERGMFLKLQRLISGDNVPLDLRDLRRHTQYYGGFHDSHRVVCWLWDVLQRDFTEHERGMFLKLQRLISGDNVPLDLRDLRRHTQYYGGFHDSHRVVCWLWDVLQRDFTEHERGMFLKLQRLISGDNVPLDLRDLRRHTQYYGGFHDSHRVVCWLWDVLQRDFTEHERGMFLKLQRLISGDNVPLDLRDLRRHTQYYGGFHDSHRVVCWLWDVLQRDFTEHERGMFLKLQRLISGDNVPLDLRDLRRHTQYYGGFHDSHRVVCWLWDVLQRDFTEHERGMFLKFVTSCSKPPVLGFAHLKPPFSIRCVEVGDDEDTGDTIGSVIRGFFTIRKKDPLNRLPTSSTCFNLLKLPNYQKRSTLRDKLRYAVNSNTGFELS</sequence>
<dbReference type="EMBL" id="JARGEI010000012">
    <property type="protein sequence ID" value="KAJ8722478.1"/>
    <property type="molecule type" value="Genomic_DNA"/>
</dbReference>
<dbReference type="Pfam" id="PF00632">
    <property type="entry name" value="HECT"/>
    <property type="match status" value="16"/>
</dbReference>
<comment type="caution">
    <text evidence="12">The sequence shown here is derived from an EMBL/GenBank/DDBJ whole genome shotgun (WGS) entry which is preliminary data.</text>
</comment>
<feature type="domain" description="HECT" evidence="11">
    <location>
        <begin position="2044"/>
        <end position="2087"/>
    </location>
</feature>
<feature type="domain" description="HECT" evidence="11">
    <location>
        <begin position="1824"/>
        <end position="1867"/>
    </location>
</feature>
<dbReference type="Proteomes" id="UP001231518">
    <property type="component" value="Chromosome 15"/>
</dbReference>
<dbReference type="Gene3D" id="3.30.2160.10">
    <property type="entry name" value="Hect, E3 ligase catalytic domain"/>
    <property type="match status" value="1"/>
</dbReference>
<feature type="domain" description="HECT" evidence="11">
    <location>
        <begin position="893"/>
        <end position="1152"/>
    </location>
</feature>
<dbReference type="SMART" id="SM00015">
    <property type="entry name" value="IQ"/>
    <property type="match status" value="1"/>
</dbReference>
<dbReference type="InterPro" id="IPR035983">
    <property type="entry name" value="Hect_E3_ubiquitin_ligase"/>
</dbReference>
<dbReference type="SMART" id="SM00119">
    <property type="entry name" value="HECTc"/>
    <property type="match status" value="1"/>
</dbReference>
<evidence type="ECO:0000256" key="5">
    <source>
        <dbReference type="ARBA" id="ARBA00022786"/>
    </source>
</evidence>
<dbReference type="FunFam" id="3.30.2410.10:FF:000012">
    <property type="entry name" value="Ubiquitin-protein ligase E3B"/>
    <property type="match status" value="1"/>
</dbReference>
<feature type="domain" description="HECT" evidence="11">
    <location>
        <begin position="1164"/>
        <end position="1207"/>
    </location>
</feature>
<dbReference type="FunFam" id="3.30.2160.10:FF:000002">
    <property type="entry name" value="Putative Ubiquitin-protein ligase E3C"/>
    <property type="match status" value="1"/>
</dbReference>
<evidence type="ECO:0000256" key="4">
    <source>
        <dbReference type="ARBA" id="ARBA00022679"/>
    </source>
</evidence>
<dbReference type="PANTHER" id="PTHR45700">
    <property type="entry name" value="UBIQUITIN-PROTEIN LIGASE E3C"/>
    <property type="match status" value="1"/>
</dbReference>
<comment type="subcellular location">
    <subcellularLocation>
        <location evidence="7">Postsynaptic density</location>
    </subcellularLocation>
</comment>
<feature type="domain" description="HECT" evidence="11">
    <location>
        <begin position="2154"/>
        <end position="2197"/>
    </location>
</feature>
<evidence type="ECO:0000256" key="10">
    <source>
        <dbReference type="PROSITE-ProRule" id="PRU00104"/>
    </source>
</evidence>
<evidence type="ECO:0000313" key="13">
    <source>
        <dbReference type="Proteomes" id="UP001231518"/>
    </source>
</evidence>
<dbReference type="GO" id="GO:0009966">
    <property type="term" value="P:regulation of signal transduction"/>
    <property type="evidence" value="ECO:0007669"/>
    <property type="project" value="UniProtKB-ARBA"/>
</dbReference>
<comment type="catalytic activity">
    <reaction evidence="1">
        <text>S-ubiquitinyl-[E2 ubiquitin-conjugating enzyme]-L-cysteine + [acceptor protein]-L-lysine = [E2 ubiquitin-conjugating enzyme]-L-cysteine + N(6)-ubiquitinyl-[acceptor protein]-L-lysine.</text>
        <dbReference type="EC" id="2.3.2.26"/>
    </reaction>
</comment>
<evidence type="ECO:0000256" key="3">
    <source>
        <dbReference type="ARBA" id="ARBA00012485"/>
    </source>
</evidence>
<feature type="domain" description="HECT" evidence="11">
    <location>
        <begin position="1384"/>
        <end position="1427"/>
    </location>
</feature>
<dbReference type="PANTHER" id="PTHR45700:SF3">
    <property type="entry name" value="UBIQUITIN-PROTEIN LIGASE E3B"/>
    <property type="match status" value="1"/>
</dbReference>
<name>A0AAD7YNX7_MYTSE</name>
<proteinExistence type="predicted"/>
<keyword evidence="13" id="KW-1185">Reference proteome</keyword>
<dbReference type="CDD" id="cd00078">
    <property type="entry name" value="HECTc"/>
    <property type="match status" value="1"/>
</dbReference>
<accession>A0AAD7YNX7</accession>
<protein>
    <recommendedName>
        <fullName evidence="8">Ubiquitin-protein ligase E3B</fullName>
        <ecNumber evidence="3">2.3.2.26</ecNumber>
    </recommendedName>
    <alternativeName>
        <fullName evidence="9">HECT-type ubiquitin transferase E3B</fullName>
    </alternativeName>
</protein>
<dbReference type="InterPro" id="IPR000569">
    <property type="entry name" value="HECT_dom"/>
</dbReference>
<feature type="domain" description="HECT" evidence="11">
    <location>
        <begin position="1989"/>
        <end position="2032"/>
    </location>
</feature>
<feature type="domain" description="HECT" evidence="11">
    <location>
        <begin position="1714"/>
        <end position="1757"/>
    </location>
</feature>
<dbReference type="PROSITE" id="PS50237">
    <property type="entry name" value="HECT"/>
    <property type="match status" value="21"/>
</dbReference>
<dbReference type="GO" id="GO:0000209">
    <property type="term" value="P:protein polyubiquitination"/>
    <property type="evidence" value="ECO:0007669"/>
    <property type="project" value="InterPro"/>
</dbReference>
<evidence type="ECO:0000256" key="8">
    <source>
        <dbReference type="ARBA" id="ARBA00067505"/>
    </source>
</evidence>
<evidence type="ECO:0000256" key="2">
    <source>
        <dbReference type="ARBA" id="ARBA00004906"/>
    </source>
</evidence>
<keyword evidence="5 10" id="KW-0833">Ubl conjugation pathway</keyword>
<evidence type="ECO:0000259" key="11">
    <source>
        <dbReference type="PROSITE" id="PS50237"/>
    </source>
</evidence>
<dbReference type="Gene3D" id="3.90.1750.10">
    <property type="entry name" value="Hect, E3 ligase catalytic domains"/>
    <property type="match status" value="1"/>
</dbReference>
<feature type="domain" description="HECT" evidence="11">
    <location>
        <begin position="1549"/>
        <end position="1592"/>
    </location>
</feature>
<feature type="domain" description="HECT" evidence="11">
    <location>
        <begin position="1879"/>
        <end position="1922"/>
    </location>
</feature>
<gene>
    <name evidence="12" type="ORF">PYW07_003658</name>
</gene>
<dbReference type="SUPFAM" id="SSF56204">
    <property type="entry name" value="Hect, E3 ligase catalytic domain"/>
    <property type="match status" value="21"/>
</dbReference>
<comment type="pathway">
    <text evidence="2">Protein modification; protein ubiquitination.</text>
</comment>
<dbReference type="GO" id="GO:0061630">
    <property type="term" value="F:ubiquitin protein ligase activity"/>
    <property type="evidence" value="ECO:0007669"/>
    <property type="project" value="UniProtKB-EC"/>
</dbReference>
<keyword evidence="6" id="KW-0770">Synapse</keyword>
<organism evidence="12 13">
    <name type="scientific">Mythimna separata</name>
    <name type="common">Oriental armyworm</name>
    <name type="synonym">Pseudaletia separata</name>
    <dbReference type="NCBI Taxonomy" id="271217"/>
    <lineage>
        <taxon>Eukaryota</taxon>
        <taxon>Metazoa</taxon>
        <taxon>Ecdysozoa</taxon>
        <taxon>Arthropoda</taxon>
        <taxon>Hexapoda</taxon>
        <taxon>Insecta</taxon>
        <taxon>Pterygota</taxon>
        <taxon>Neoptera</taxon>
        <taxon>Endopterygota</taxon>
        <taxon>Lepidoptera</taxon>
        <taxon>Glossata</taxon>
        <taxon>Ditrysia</taxon>
        <taxon>Noctuoidea</taxon>
        <taxon>Noctuidae</taxon>
        <taxon>Noctuinae</taxon>
        <taxon>Hadenini</taxon>
        <taxon>Mythimna</taxon>
    </lineage>
</organism>
<feature type="domain" description="HECT" evidence="11">
    <location>
        <begin position="1439"/>
        <end position="1482"/>
    </location>
</feature>
<keyword evidence="4" id="KW-0808">Transferase</keyword>
<feature type="domain" description="HECT" evidence="11">
    <location>
        <begin position="1219"/>
        <end position="1262"/>
    </location>
</feature>
<dbReference type="GO" id="GO:0014069">
    <property type="term" value="C:postsynaptic density"/>
    <property type="evidence" value="ECO:0007669"/>
    <property type="project" value="UniProtKB-SubCell"/>
</dbReference>
<feature type="domain" description="HECT" evidence="11">
    <location>
        <begin position="1329"/>
        <end position="1372"/>
    </location>
</feature>
<feature type="domain" description="HECT" evidence="11">
    <location>
        <begin position="2209"/>
        <end position="2358"/>
    </location>
</feature>
<feature type="domain" description="HECT" evidence="11">
    <location>
        <begin position="1659"/>
        <end position="1702"/>
    </location>
</feature>
<dbReference type="InterPro" id="IPR044611">
    <property type="entry name" value="E3A/B/C-like"/>
</dbReference>
<feature type="active site" description="Glycyl thioester intermediate" evidence="10">
    <location>
        <position position="2326"/>
    </location>
</feature>
<dbReference type="EC" id="2.3.2.26" evidence="3"/>
<dbReference type="Pfam" id="PF00612">
    <property type="entry name" value="IQ"/>
    <property type="match status" value="1"/>
</dbReference>
<feature type="domain" description="HECT" evidence="11">
    <location>
        <begin position="1604"/>
        <end position="1647"/>
    </location>
</feature>
<comment type="caution">
    <text evidence="10">Lacks conserved residue(s) required for the propagation of feature annotation.</text>
</comment>
<feature type="domain" description="HECT" evidence="11">
    <location>
        <begin position="2099"/>
        <end position="2142"/>
    </location>
</feature>
<reference evidence="12" key="1">
    <citation type="submission" date="2023-03" db="EMBL/GenBank/DDBJ databases">
        <title>Chromosome-level genomes of two armyworms, Mythimna separata and Mythimna loreyi, provide insights into the biosynthesis and reception of sex pheromones.</title>
        <authorList>
            <person name="Zhao H."/>
        </authorList>
    </citation>
    <scope>NUCLEOTIDE SEQUENCE</scope>
    <source>
        <strain evidence="12">BeijingLab</strain>
        <tissue evidence="12">Pupa</tissue>
    </source>
</reference>
<dbReference type="PROSITE" id="PS50096">
    <property type="entry name" value="IQ"/>
    <property type="match status" value="1"/>
</dbReference>